<name>A0A8R1EWY4_CAEJA</name>
<reference evidence="2" key="1">
    <citation type="submission" date="2010-08" db="EMBL/GenBank/DDBJ databases">
        <authorList>
            <consortium name="Caenorhabditis japonica Sequencing Consortium"/>
            <person name="Wilson R.K."/>
        </authorList>
    </citation>
    <scope>NUCLEOTIDE SEQUENCE [LARGE SCALE GENOMIC DNA]</scope>
    <source>
        <strain evidence="2">DF5081</strain>
    </source>
</reference>
<accession>A0A8R1EWY4</accession>
<evidence type="ECO:0000313" key="1">
    <source>
        <dbReference type="EnsemblMetazoa" id="CJA42376.1"/>
    </source>
</evidence>
<organism evidence="1 2">
    <name type="scientific">Caenorhabditis japonica</name>
    <dbReference type="NCBI Taxonomy" id="281687"/>
    <lineage>
        <taxon>Eukaryota</taxon>
        <taxon>Metazoa</taxon>
        <taxon>Ecdysozoa</taxon>
        <taxon>Nematoda</taxon>
        <taxon>Chromadorea</taxon>
        <taxon>Rhabditida</taxon>
        <taxon>Rhabditina</taxon>
        <taxon>Rhabditomorpha</taxon>
        <taxon>Rhabditoidea</taxon>
        <taxon>Rhabditidae</taxon>
        <taxon>Peloderinae</taxon>
        <taxon>Caenorhabditis</taxon>
    </lineage>
</organism>
<evidence type="ECO:0000313" key="2">
    <source>
        <dbReference type="Proteomes" id="UP000005237"/>
    </source>
</evidence>
<proteinExistence type="predicted"/>
<sequence length="68" mass="7581">MLSPVMVGIMKLPISVQTIDFVLFIVRICAFLSNCHRTFVPMIMSTCLPSHVFSFLTSMCKCPCPLIA</sequence>
<reference evidence="1" key="2">
    <citation type="submission" date="2022-06" db="UniProtKB">
        <authorList>
            <consortium name="EnsemblMetazoa"/>
        </authorList>
    </citation>
    <scope>IDENTIFICATION</scope>
    <source>
        <strain evidence="1">DF5081</strain>
    </source>
</reference>
<dbReference type="EnsemblMetazoa" id="CJA42376.1">
    <property type="protein sequence ID" value="CJA42376.1"/>
    <property type="gene ID" value="WBGene00218224"/>
</dbReference>
<dbReference type="AlphaFoldDB" id="A0A8R1EWY4"/>
<keyword evidence="2" id="KW-1185">Reference proteome</keyword>
<dbReference type="Proteomes" id="UP000005237">
    <property type="component" value="Unassembled WGS sequence"/>
</dbReference>
<protein>
    <submittedName>
        <fullName evidence="1">Uncharacterized protein</fullName>
    </submittedName>
</protein>